<keyword evidence="1" id="KW-0238">DNA-binding</keyword>
<dbReference type="HOGENOM" id="CLU_018294_8_0_1"/>
<sequence>KPTNHLPVKWQKHIQDGRTTSAQLPQQTSHQNLTLTDWLLIYAYIDSHPDVSQAGIVEHFQTRHKVVLIFNQSTLSHKLQEHPKMEACANDNPTALLLKRPWVVTRPDVECALVLWVQDMEHRGKTVSGPMLRDK</sequence>
<evidence type="ECO:0000313" key="4">
    <source>
        <dbReference type="Proteomes" id="UP000054538"/>
    </source>
</evidence>
<reference evidence="4" key="2">
    <citation type="submission" date="2015-01" db="EMBL/GenBank/DDBJ databases">
        <title>Evolutionary Origins and Diversification of the Mycorrhizal Mutualists.</title>
        <authorList>
            <consortium name="DOE Joint Genome Institute"/>
            <consortium name="Mycorrhizal Genomics Consortium"/>
            <person name="Kohler A."/>
            <person name="Kuo A."/>
            <person name="Nagy L.G."/>
            <person name="Floudas D."/>
            <person name="Copeland A."/>
            <person name="Barry K.W."/>
            <person name="Cichocki N."/>
            <person name="Veneault-Fourrey C."/>
            <person name="LaButti K."/>
            <person name="Lindquist E.A."/>
            <person name="Lipzen A."/>
            <person name="Lundell T."/>
            <person name="Morin E."/>
            <person name="Murat C."/>
            <person name="Riley R."/>
            <person name="Ohm R."/>
            <person name="Sun H."/>
            <person name="Tunlid A."/>
            <person name="Henrissat B."/>
            <person name="Grigoriev I.V."/>
            <person name="Hibbett D.S."/>
            <person name="Martin F."/>
        </authorList>
    </citation>
    <scope>NUCLEOTIDE SEQUENCE [LARGE SCALE GENOMIC DNA]</scope>
    <source>
        <strain evidence="4">Ve08.2h10</strain>
    </source>
</reference>
<dbReference type="Proteomes" id="UP000054538">
    <property type="component" value="Unassembled WGS sequence"/>
</dbReference>
<dbReference type="Pfam" id="PF03221">
    <property type="entry name" value="HTH_Tnp_Tc5"/>
    <property type="match status" value="1"/>
</dbReference>
<dbReference type="InterPro" id="IPR006600">
    <property type="entry name" value="HTH_CenpB_DNA-bd_dom"/>
</dbReference>
<gene>
    <name evidence="3" type="ORF">PAXRUDRAFT_170719</name>
</gene>
<feature type="non-terminal residue" evidence="3">
    <location>
        <position position="1"/>
    </location>
</feature>
<proteinExistence type="predicted"/>
<feature type="domain" description="HTH CENPB-type" evidence="2">
    <location>
        <begin position="107"/>
        <end position="135"/>
    </location>
</feature>
<dbReference type="InParanoid" id="A0A0D0CLK7"/>
<dbReference type="EMBL" id="KN827636">
    <property type="protein sequence ID" value="KIK76168.1"/>
    <property type="molecule type" value="Genomic_DNA"/>
</dbReference>
<protein>
    <recommendedName>
        <fullName evidence="2">HTH CENPB-type domain-containing protein</fullName>
    </recommendedName>
</protein>
<dbReference type="OrthoDB" id="162969at2759"/>
<dbReference type="AlphaFoldDB" id="A0A0D0CLK7"/>
<reference evidence="3 4" key="1">
    <citation type="submission" date="2014-04" db="EMBL/GenBank/DDBJ databases">
        <authorList>
            <consortium name="DOE Joint Genome Institute"/>
            <person name="Kuo A."/>
            <person name="Kohler A."/>
            <person name="Jargeat P."/>
            <person name="Nagy L.G."/>
            <person name="Floudas D."/>
            <person name="Copeland A."/>
            <person name="Barry K.W."/>
            <person name="Cichocki N."/>
            <person name="Veneault-Fourrey C."/>
            <person name="LaButti K."/>
            <person name="Lindquist E.A."/>
            <person name="Lipzen A."/>
            <person name="Lundell T."/>
            <person name="Morin E."/>
            <person name="Murat C."/>
            <person name="Sun H."/>
            <person name="Tunlid A."/>
            <person name="Henrissat B."/>
            <person name="Grigoriev I.V."/>
            <person name="Hibbett D.S."/>
            <person name="Martin F."/>
            <person name="Nordberg H.P."/>
            <person name="Cantor M.N."/>
            <person name="Hua S.X."/>
        </authorList>
    </citation>
    <scope>NUCLEOTIDE SEQUENCE [LARGE SCALE GENOMIC DNA]</scope>
    <source>
        <strain evidence="3 4">Ve08.2h10</strain>
    </source>
</reference>
<name>A0A0D0CLK7_9AGAM</name>
<accession>A0A0D0CLK7</accession>
<dbReference type="GO" id="GO:0003677">
    <property type="term" value="F:DNA binding"/>
    <property type="evidence" value="ECO:0007669"/>
    <property type="project" value="UniProtKB-KW"/>
</dbReference>
<organism evidence="3 4">
    <name type="scientific">Paxillus rubicundulus Ve08.2h10</name>
    <dbReference type="NCBI Taxonomy" id="930991"/>
    <lineage>
        <taxon>Eukaryota</taxon>
        <taxon>Fungi</taxon>
        <taxon>Dikarya</taxon>
        <taxon>Basidiomycota</taxon>
        <taxon>Agaricomycotina</taxon>
        <taxon>Agaricomycetes</taxon>
        <taxon>Agaricomycetidae</taxon>
        <taxon>Boletales</taxon>
        <taxon>Paxilineae</taxon>
        <taxon>Paxillaceae</taxon>
        <taxon>Paxillus</taxon>
    </lineage>
</organism>
<evidence type="ECO:0000259" key="2">
    <source>
        <dbReference type="Pfam" id="PF03221"/>
    </source>
</evidence>
<keyword evidence="4" id="KW-1185">Reference proteome</keyword>
<evidence type="ECO:0000313" key="3">
    <source>
        <dbReference type="EMBL" id="KIK76168.1"/>
    </source>
</evidence>
<evidence type="ECO:0000256" key="1">
    <source>
        <dbReference type="ARBA" id="ARBA00023125"/>
    </source>
</evidence>